<dbReference type="eggNOG" id="ENOG503129K">
    <property type="taxonomic scope" value="Bacteria"/>
</dbReference>
<dbReference type="AlphaFoldDB" id="B1LTC8"/>
<dbReference type="Proteomes" id="UP000006589">
    <property type="component" value="Chromosome"/>
</dbReference>
<reference evidence="1 2" key="1">
    <citation type="submission" date="2008-03" db="EMBL/GenBank/DDBJ databases">
        <title>Complete sequence of chromosome of Methylobacterium radiotolerans JCM 2831.</title>
        <authorList>
            <consortium name="US DOE Joint Genome Institute"/>
            <person name="Copeland A."/>
            <person name="Lucas S."/>
            <person name="Lapidus A."/>
            <person name="Glavina del Rio T."/>
            <person name="Dalin E."/>
            <person name="Tice H."/>
            <person name="Bruce D."/>
            <person name="Goodwin L."/>
            <person name="Pitluck S."/>
            <person name="Kiss H."/>
            <person name="Brettin T."/>
            <person name="Detter J.C."/>
            <person name="Han C."/>
            <person name="Kuske C.R."/>
            <person name="Schmutz J."/>
            <person name="Larimer F."/>
            <person name="Land M."/>
            <person name="Hauser L."/>
            <person name="Kyrpides N."/>
            <person name="Mikhailova N."/>
            <person name="Marx C.J."/>
            <person name="Richardson P."/>
        </authorList>
    </citation>
    <scope>NUCLEOTIDE SEQUENCE [LARGE SCALE GENOMIC DNA]</scope>
    <source>
        <strain evidence="2">ATCC 27329 / DSM 1819 / JCM 2831 / NBRC 15690 / NCIMB 10815 / 0-1</strain>
    </source>
</reference>
<evidence type="ECO:0000313" key="1">
    <source>
        <dbReference type="EMBL" id="ACB22434.1"/>
    </source>
</evidence>
<sequence>MTRGSSDLPARPPSSEFDLAENALLTLWRTFWFDLPLAWASEVDRLLYRWIQPADTGNRLLVGDGGNADRIGEVEDSERQ</sequence>
<dbReference type="KEGG" id="mrd:Mrad2831_0420"/>
<dbReference type="RefSeq" id="WP_012317430.1">
    <property type="nucleotide sequence ID" value="NC_010505.1"/>
</dbReference>
<proteinExistence type="predicted"/>
<dbReference type="GeneID" id="6136262"/>
<protein>
    <submittedName>
        <fullName evidence="1">Uncharacterized protein</fullName>
    </submittedName>
</protein>
<dbReference type="STRING" id="426355.Mrad2831_0420"/>
<evidence type="ECO:0000313" key="2">
    <source>
        <dbReference type="Proteomes" id="UP000006589"/>
    </source>
</evidence>
<organism evidence="1 2">
    <name type="scientific">Methylobacterium radiotolerans (strain ATCC 27329 / DSM 1819 / JCM 2831 / NBRC 15690 / NCIMB 10815 / 0-1)</name>
    <dbReference type="NCBI Taxonomy" id="426355"/>
    <lineage>
        <taxon>Bacteria</taxon>
        <taxon>Pseudomonadati</taxon>
        <taxon>Pseudomonadota</taxon>
        <taxon>Alphaproteobacteria</taxon>
        <taxon>Hyphomicrobiales</taxon>
        <taxon>Methylobacteriaceae</taxon>
        <taxon>Methylobacterium</taxon>
    </lineage>
</organism>
<accession>B1LTC8</accession>
<dbReference type="OrthoDB" id="8009156at2"/>
<dbReference type="EMBL" id="CP001001">
    <property type="protein sequence ID" value="ACB22434.1"/>
    <property type="molecule type" value="Genomic_DNA"/>
</dbReference>
<dbReference type="HOGENOM" id="CLU_2683649_0_0_5"/>
<name>B1LTC8_METRJ</name>
<gene>
    <name evidence="1" type="ordered locus">Mrad2831_0420</name>
</gene>